<gene>
    <name evidence="7" type="ORF">SDRG_16724</name>
</gene>
<dbReference type="AlphaFoldDB" id="T0R7D0"/>
<protein>
    <recommendedName>
        <fullName evidence="6">Protein kinase domain-containing protein</fullName>
    </recommendedName>
</protein>
<dbReference type="PANTHER" id="PTHR24351">
    <property type="entry name" value="RIBOSOMAL PROTEIN S6 KINASE"/>
    <property type="match status" value="1"/>
</dbReference>
<dbReference type="STRING" id="1156394.T0R7D0"/>
<dbReference type="InterPro" id="IPR011009">
    <property type="entry name" value="Kinase-like_dom_sf"/>
</dbReference>
<dbReference type="SUPFAM" id="SSF56112">
    <property type="entry name" value="Protein kinase-like (PK-like)"/>
    <property type="match status" value="1"/>
</dbReference>
<evidence type="ECO:0000256" key="4">
    <source>
        <dbReference type="ARBA" id="ARBA00022777"/>
    </source>
</evidence>
<keyword evidence="2" id="KW-0808">Transferase</keyword>
<accession>T0R7D0</accession>
<dbReference type="EMBL" id="JH767281">
    <property type="protein sequence ID" value="EQC25397.1"/>
    <property type="molecule type" value="Genomic_DNA"/>
</dbReference>
<evidence type="ECO:0000313" key="7">
    <source>
        <dbReference type="EMBL" id="EQC25397.1"/>
    </source>
</evidence>
<keyword evidence="3" id="KW-0547">Nucleotide-binding</keyword>
<proteinExistence type="predicted"/>
<name>T0R7D0_SAPDV</name>
<dbReference type="Pfam" id="PF00069">
    <property type="entry name" value="Pkinase"/>
    <property type="match status" value="1"/>
</dbReference>
<evidence type="ECO:0000256" key="3">
    <source>
        <dbReference type="ARBA" id="ARBA00022741"/>
    </source>
</evidence>
<evidence type="ECO:0000256" key="2">
    <source>
        <dbReference type="ARBA" id="ARBA00022679"/>
    </source>
</evidence>
<dbReference type="InParanoid" id="T0R7D0"/>
<evidence type="ECO:0000256" key="1">
    <source>
        <dbReference type="ARBA" id="ARBA00022527"/>
    </source>
</evidence>
<evidence type="ECO:0000313" key="8">
    <source>
        <dbReference type="Proteomes" id="UP000030762"/>
    </source>
</evidence>
<dbReference type="Gene3D" id="1.10.510.10">
    <property type="entry name" value="Transferase(Phosphotransferase) domain 1"/>
    <property type="match status" value="1"/>
</dbReference>
<dbReference type="VEuPathDB" id="FungiDB:SDRG_16724"/>
<sequence>MAIVSHRPRHDDHCGTWAYQAPELLLEEPYDHSVDVWAFGVVLYEMLTYEKAFFDDFSAIQGEFNFREDASRLLHDLLRGMLAVDPRRRLSPAAIAAHPWLTSS</sequence>
<evidence type="ECO:0000256" key="5">
    <source>
        <dbReference type="ARBA" id="ARBA00022840"/>
    </source>
</evidence>
<dbReference type="InterPro" id="IPR000719">
    <property type="entry name" value="Prot_kinase_dom"/>
</dbReference>
<organism evidence="7 8">
    <name type="scientific">Saprolegnia diclina (strain VS20)</name>
    <dbReference type="NCBI Taxonomy" id="1156394"/>
    <lineage>
        <taxon>Eukaryota</taxon>
        <taxon>Sar</taxon>
        <taxon>Stramenopiles</taxon>
        <taxon>Oomycota</taxon>
        <taxon>Saprolegniomycetes</taxon>
        <taxon>Saprolegniales</taxon>
        <taxon>Saprolegniaceae</taxon>
        <taxon>Saprolegnia</taxon>
    </lineage>
</organism>
<keyword evidence="4" id="KW-0418">Kinase</keyword>
<reference evidence="7 8" key="1">
    <citation type="submission" date="2012-04" db="EMBL/GenBank/DDBJ databases">
        <title>The Genome Sequence of Saprolegnia declina VS20.</title>
        <authorList>
            <consortium name="The Broad Institute Genome Sequencing Platform"/>
            <person name="Russ C."/>
            <person name="Nusbaum C."/>
            <person name="Tyler B."/>
            <person name="van West P."/>
            <person name="Dieguez-Uribeondo J."/>
            <person name="de Bruijn I."/>
            <person name="Tripathy S."/>
            <person name="Jiang R."/>
            <person name="Young S.K."/>
            <person name="Zeng Q."/>
            <person name="Gargeya S."/>
            <person name="Fitzgerald M."/>
            <person name="Haas B."/>
            <person name="Abouelleil A."/>
            <person name="Alvarado L."/>
            <person name="Arachchi H.M."/>
            <person name="Berlin A."/>
            <person name="Chapman S.B."/>
            <person name="Goldberg J."/>
            <person name="Griggs A."/>
            <person name="Gujja S."/>
            <person name="Hansen M."/>
            <person name="Howarth C."/>
            <person name="Imamovic A."/>
            <person name="Larimer J."/>
            <person name="McCowen C."/>
            <person name="Montmayeur A."/>
            <person name="Murphy C."/>
            <person name="Neiman D."/>
            <person name="Pearson M."/>
            <person name="Priest M."/>
            <person name="Roberts A."/>
            <person name="Saif S."/>
            <person name="Shea T."/>
            <person name="Sisk P."/>
            <person name="Sykes S."/>
            <person name="Wortman J."/>
            <person name="Nusbaum C."/>
            <person name="Birren B."/>
        </authorList>
    </citation>
    <scope>NUCLEOTIDE SEQUENCE [LARGE SCALE GENOMIC DNA]</scope>
    <source>
        <strain evidence="7 8">VS20</strain>
    </source>
</reference>
<keyword evidence="5" id="KW-0067">ATP-binding</keyword>
<dbReference type="RefSeq" id="XP_008621164.1">
    <property type="nucleotide sequence ID" value="XM_008622942.1"/>
</dbReference>
<dbReference type="GeneID" id="19957451"/>
<feature type="domain" description="Protein kinase" evidence="6">
    <location>
        <begin position="1"/>
        <end position="101"/>
    </location>
</feature>
<dbReference type="PROSITE" id="PS50011">
    <property type="entry name" value="PROTEIN_KINASE_DOM"/>
    <property type="match status" value="1"/>
</dbReference>
<dbReference type="GO" id="GO:0004674">
    <property type="term" value="F:protein serine/threonine kinase activity"/>
    <property type="evidence" value="ECO:0007669"/>
    <property type="project" value="UniProtKB-KW"/>
</dbReference>
<keyword evidence="8" id="KW-1185">Reference proteome</keyword>
<keyword evidence="1" id="KW-0723">Serine/threonine-protein kinase</keyword>
<evidence type="ECO:0000259" key="6">
    <source>
        <dbReference type="PROSITE" id="PS50011"/>
    </source>
</evidence>
<dbReference type="eggNOG" id="KOG0032">
    <property type="taxonomic scope" value="Eukaryota"/>
</dbReference>
<dbReference type="Proteomes" id="UP000030762">
    <property type="component" value="Unassembled WGS sequence"/>
</dbReference>
<dbReference type="GO" id="GO:0005524">
    <property type="term" value="F:ATP binding"/>
    <property type="evidence" value="ECO:0007669"/>
    <property type="project" value="UniProtKB-KW"/>
</dbReference>
<dbReference type="OrthoDB" id="4062651at2759"/>